<dbReference type="Gene3D" id="1.25.10.10">
    <property type="entry name" value="Leucine-rich Repeat Variant"/>
    <property type="match status" value="3"/>
</dbReference>
<dbReference type="SUPFAM" id="SSF48371">
    <property type="entry name" value="ARM repeat"/>
    <property type="match status" value="2"/>
</dbReference>
<evidence type="ECO:0000313" key="2">
    <source>
        <dbReference type="EMBL" id="KAK1299068.1"/>
    </source>
</evidence>
<dbReference type="AlphaFoldDB" id="A0AAV9DCS4"/>
<feature type="repeat" description="ARM" evidence="1">
    <location>
        <begin position="772"/>
        <end position="814"/>
    </location>
</feature>
<evidence type="ECO:0008006" key="4">
    <source>
        <dbReference type="Google" id="ProtNLM"/>
    </source>
</evidence>
<reference evidence="2" key="1">
    <citation type="journal article" date="2023" name="Nat. Commun.">
        <title>Diploid and tetraploid genomes of Acorus and the evolution of monocots.</title>
        <authorList>
            <person name="Ma L."/>
            <person name="Liu K.W."/>
            <person name="Li Z."/>
            <person name="Hsiao Y.Y."/>
            <person name="Qi Y."/>
            <person name="Fu T."/>
            <person name="Tang G.D."/>
            <person name="Zhang D."/>
            <person name="Sun W.H."/>
            <person name="Liu D.K."/>
            <person name="Li Y."/>
            <person name="Chen G.Z."/>
            <person name="Liu X.D."/>
            <person name="Liao X.Y."/>
            <person name="Jiang Y.T."/>
            <person name="Yu X."/>
            <person name="Hao Y."/>
            <person name="Huang J."/>
            <person name="Zhao X.W."/>
            <person name="Ke S."/>
            <person name="Chen Y.Y."/>
            <person name="Wu W.L."/>
            <person name="Hsu J.L."/>
            <person name="Lin Y.F."/>
            <person name="Huang M.D."/>
            <person name="Li C.Y."/>
            <person name="Huang L."/>
            <person name="Wang Z.W."/>
            <person name="Zhao X."/>
            <person name="Zhong W.Y."/>
            <person name="Peng D.H."/>
            <person name="Ahmad S."/>
            <person name="Lan S."/>
            <person name="Zhang J.S."/>
            <person name="Tsai W.C."/>
            <person name="Van de Peer Y."/>
            <person name="Liu Z.J."/>
        </authorList>
    </citation>
    <scope>NUCLEOTIDE SEQUENCE</scope>
    <source>
        <strain evidence="2">CP</strain>
    </source>
</reference>
<dbReference type="PANTHER" id="PTHR47451">
    <property type="entry name" value="ARM REPEAT SUPERFAMILY PROTEIN"/>
    <property type="match status" value="1"/>
</dbReference>
<sequence length="841" mass="91470">MDLSIPLKPNPHLPSFRRLTVTRVQPAAFGRTNRSSLRRFVFLSPPIGRRGLSCSIGAGVGSGGGYEESSSAGQTNLPVDTQASINGVSPESSYVGLFVRMLGLDNDPLDREQAVVTLWKYAQGGKDCVHEIMRFPGCINLIVNLLKSDSSSACEAAAGLLRTIASVNVYRESVAESGAIEEINGLLSQSSLVTEVCEQSVSTLWNLSVDEKLRIKIANSDLLPLLVKFLDDEEIKVVEAAGGTLANLALSQCNHSIMVESGVIPKMVELLKRKIDGYKVIRKEIKSVLLELSKDEYYRILVIEEGLVLVPLIGSAAYKSFRPASHSWPSLPDGTEFERKSSRPSRYGASELLLGLNYEDKNVCLEELKMNALVGRSQQQFLVRIGAIELEEGTNSQVESSSKQRYTLLPWIDGIARLVLILGLEDSSAIARAAQSVADACINEYMRVSFKEAGAVRYLVQLLNHDDESVRLAVSHALERLSVSHKVCRTIEAEGVLDPLLSILNDANSSQTLKQKTVDILARIFDPGNRMKKFHDKQVINGSASVSDTTDQIPEDVDGSSTTTCIQEESIAREITEDSTAITSLVKMLKASSPITQMKSAIFLEYLSASEVNVLKLIEAGILLGLSSVFQQGILEGTDDQKDLVEAEEAGQAIAAASRLLTKLLNSEQFNCAADLAQFTLLLRRVLKSDIPLHSKDWVAACLVKLQSVAGSDINPEAPIDMEVTVYETIPRLVEQMKNSFSLDSREAAVIELNSIFSRGVLECCRAVAAEGGIPSLVKLVDEGSVSAQEASLAILYNLGMDDENHPAIISAGAIPVLRRIVLSEGPQMSRALRMLRTLPT</sequence>
<evidence type="ECO:0000313" key="3">
    <source>
        <dbReference type="Proteomes" id="UP001180020"/>
    </source>
</evidence>
<comment type="caution">
    <text evidence="2">The sequence shown here is derived from an EMBL/GenBank/DDBJ whole genome shotgun (WGS) entry which is preliminary data.</text>
</comment>
<feature type="repeat" description="ARM" evidence="1">
    <location>
        <begin position="137"/>
        <end position="179"/>
    </location>
</feature>
<dbReference type="InterPro" id="IPR011989">
    <property type="entry name" value="ARM-like"/>
</dbReference>
<reference evidence="2" key="2">
    <citation type="submission" date="2023-06" db="EMBL/GenBank/DDBJ databases">
        <authorList>
            <person name="Ma L."/>
            <person name="Liu K.-W."/>
            <person name="Li Z."/>
            <person name="Hsiao Y.-Y."/>
            <person name="Qi Y."/>
            <person name="Fu T."/>
            <person name="Tang G."/>
            <person name="Zhang D."/>
            <person name="Sun W.-H."/>
            <person name="Liu D.-K."/>
            <person name="Li Y."/>
            <person name="Chen G.-Z."/>
            <person name="Liu X.-D."/>
            <person name="Liao X.-Y."/>
            <person name="Jiang Y.-T."/>
            <person name="Yu X."/>
            <person name="Hao Y."/>
            <person name="Huang J."/>
            <person name="Zhao X.-W."/>
            <person name="Ke S."/>
            <person name="Chen Y.-Y."/>
            <person name="Wu W.-L."/>
            <person name="Hsu J.-L."/>
            <person name="Lin Y.-F."/>
            <person name="Huang M.-D."/>
            <person name="Li C.-Y."/>
            <person name="Huang L."/>
            <person name="Wang Z.-W."/>
            <person name="Zhao X."/>
            <person name="Zhong W.-Y."/>
            <person name="Peng D.-H."/>
            <person name="Ahmad S."/>
            <person name="Lan S."/>
            <person name="Zhang J.-S."/>
            <person name="Tsai W.-C."/>
            <person name="Van De Peer Y."/>
            <person name="Liu Z.-J."/>
        </authorList>
    </citation>
    <scope>NUCLEOTIDE SEQUENCE</scope>
    <source>
        <strain evidence="2">CP</strain>
        <tissue evidence="2">Leaves</tissue>
    </source>
</reference>
<gene>
    <name evidence="2" type="ORF">QJS10_CPB14g00573</name>
</gene>
<dbReference type="EMBL" id="JAUJYO010000014">
    <property type="protein sequence ID" value="KAK1299068.1"/>
    <property type="molecule type" value="Genomic_DNA"/>
</dbReference>
<keyword evidence="3" id="KW-1185">Reference proteome</keyword>
<evidence type="ECO:0000256" key="1">
    <source>
        <dbReference type="PROSITE-ProRule" id="PRU00259"/>
    </source>
</evidence>
<dbReference type="InterPro" id="IPR016024">
    <property type="entry name" value="ARM-type_fold"/>
</dbReference>
<protein>
    <recommendedName>
        <fullName evidence="4">ARM repeat superfamily protein</fullName>
    </recommendedName>
</protein>
<dbReference type="PROSITE" id="PS50176">
    <property type="entry name" value="ARM_REPEAT"/>
    <property type="match status" value="4"/>
</dbReference>
<feature type="repeat" description="ARM" evidence="1">
    <location>
        <begin position="178"/>
        <end position="222"/>
    </location>
</feature>
<dbReference type="SMART" id="SM00185">
    <property type="entry name" value="ARM"/>
    <property type="match status" value="8"/>
</dbReference>
<dbReference type="InterPro" id="IPR000225">
    <property type="entry name" value="Armadillo"/>
</dbReference>
<accession>A0AAV9DCS4</accession>
<feature type="repeat" description="ARM" evidence="1">
    <location>
        <begin position="221"/>
        <end position="263"/>
    </location>
</feature>
<dbReference type="Proteomes" id="UP001180020">
    <property type="component" value="Unassembled WGS sequence"/>
</dbReference>
<organism evidence="2 3">
    <name type="scientific">Acorus calamus</name>
    <name type="common">Sweet flag</name>
    <dbReference type="NCBI Taxonomy" id="4465"/>
    <lineage>
        <taxon>Eukaryota</taxon>
        <taxon>Viridiplantae</taxon>
        <taxon>Streptophyta</taxon>
        <taxon>Embryophyta</taxon>
        <taxon>Tracheophyta</taxon>
        <taxon>Spermatophyta</taxon>
        <taxon>Magnoliopsida</taxon>
        <taxon>Liliopsida</taxon>
        <taxon>Acoraceae</taxon>
        <taxon>Acorus</taxon>
    </lineage>
</organism>
<name>A0AAV9DCS4_ACOCL</name>
<dbReference type="PANTHER" id="PTHR47451:SF1">
    <property type="entry name" value="ARM REPEAT SUPERFAMILY PROTEIN"/>
    <property type="match status" value="1"/>
</dbReference>
<proteinExistence type="predicted"/>